<dbReference type="Pfam" id="PF01425">
    <property type="entry name" value="Amidase"/>
    <property type="match status" value="1"/>
</dbReference>
<dbReference type="InterPro" id="IPR036928">
    <property type="entry name" value="AS_sf"/>
</dbReference>
<dbReference type="Proteomes" id="UP000006701">
    <property type="component" value="Unassembled WGS sequence"/>
</dbReference>
<evidence type="ECO:0000256" key="2">
    <source>
        <dbReference type="SAM" id="MobiDB-lite"/>
    </source>
</evidence>
<evidence type="ECO:0000313" key="4">
    <source>
        <dbReference type="EMBL" id="EAW07341.1"/>
    </source>
</evidence>
<feature type="domain" description="Amidase" evidence="3">
    <location>
        <begin position="150"/>
        <end position="563"/>
    </location>
</feature>
<organism evidence="4 5">
    <name type="scientific">Aspergillus clavatus (strain ATCC 1007 / CBS 513.65 / DSM 816 / NCTC 3887 / NRRL 1 / QM 1276 / 107)</name>
    <dbReference type="NCBI Taxonomy" id="344612"/>
    <lineage>
        <taxon>Eukaryota</taxon>
        <taxon>Fungi</taxon>
        <taxon>Dikarya</taxon>
        <taxon>Ascomycota</taxon>
        <taxon>Pezizomycotina</taxon>
        <taxon>Eurotiomycetes</taxon>
        <taxon>Eurotiomycetidae</taxon>
        <taxon>Eurotiales</taxon>
        <taxon>Aspergillaceae</taxon>
        <taxon>Aspergillus</taxon>
        <taxon>Aspergillus subgen. Fumigati</taxon>
    </lineage>
</organism>
<dbReference type="PANTHER" id="PTHR11895">
    <property type="entry name" value="TRANSAMIDASE"/>
    <property type="match status" value="1"/>
</dbReference>
<dbReference type="PANTHER" id="PTHR11895:SF67">
    <property type="entry name" value="AMIDASE DOMAIN-CONTAINING PROTEIN"/>
    <property type="match status" value="1"/>
</dbReference>
<gene>
    <name evidence="4" type="ORF">ACLA_020480</name>
</gene>
<evidence type="ECO:0000313" key="5">
    <source>
        <dbReference type="Proteomes" id="UP000006701"/>
    </source>
</evidence>
<dbReference type="OMA" id="PGWHIDG"/>
<dbReference type="Gene3D" id="3.90.1300.10">
    <property type="entry name" value="Amidase signature (AS) domain"/>
    <property type="match status" value="1"/>
</dbReference>
<dbReference type="RefSeq" id="XP_001268767.1">
    <property type="nucleotide sequence ID" value="XM_001268766.1"/>
</dbReference>
<dbReference type="GeneID" id="4701612"/>
<dbReference type="SUPFAM" id="SSF75304">
    <property type="entry name" value="Amidase signature (AS) enzymes"/>
    <property type="match status" value="1"/>
</dbReference>
<dbReference type="InterPro" id="IPR023631">
    <property type="entry name" value="Amidase_dom"/>
</dbReference>
<dbReference type="KEGG" id="act:ACLA_020480"/>
<reference evidence="4 5" key="1">
    <citation type="journal article" date="2008" name="PLoS Genet.">
        <title>Genomic islands in the pathogenic filamentous fungus Aspergillus fumigatus.</title>
        <authorList>
            <person name="Fedorova N.D."/>
            <person name="Khaldi N."/>
            <person name="Joardar V.S."/>
            <person name="Maiti R."/>
            <person name="Amedeo P."/>
            <person name="Anderson M.J."/>
            <person name="Crabtree J."/>
            <person name="Silva J.C."/>
            <person name="Badger J.H."/>
            <person name="Albarraq A."/>
            <person name="Angiuoli S."/>
            <person name="Bussey H."/>
            <person name="Bowyer P."/>
            <person name="Cotty P.J."/>
            <person name="Dyer P.S."/>
            <person name="Egan A."/>
            <person name="Galens K."/>
            <person name="Fraser-Liggett C.M."/>
            <person name="Haas B.J."/>
            <person name="Inman J.M."/>
            <person name="Kent R."/>
            <person name="Lemieux S."/>
            <person name="Malavazi I."/>
            <person name="Orvis J."/>
            <person name="Roemer T."/>
            <person name="Ronning C.M."/>
            <person name="Sundaram J.P."/>
            <person name="Sutton G."/>
            <person name="Turner G."/>
            <person name="Venter J.C."/>
            <person name="White O.R."/>
            <person name="Whitty B.R."/>
            <person name="Youngman P."/>
            <person name="Wolfe K.H."/>
            <person name="Goldman G.H."/>
            <person name="Wortman J.R."/>
            <person name="Jiang B."/>
            <person name="Denning D.W."/>
            <person name="Nierman W.C."/>
        </authorList>
    </citation>
    <scope>NUCLEOTIDE SEQUENCE [LARGE SCALE GENOMIC DNA]</scope>
    <source>
        <strain evidence="5">ATCC 1007 / CBS 513.65 / DSM 816 / NCTC 3887 / NRRL 1</strain>
    </source>
</reference>
<dbReference type="InterPro" id="IPR020556">
    <property type="entry name" value="Amidase_CS"/>
</dbReference>
<feature type="region of interest" description="Disordered" evidence="2">
    <location>
        <begin position="85"/>
        <end position="106"/>
    </location>
</feature>
<comment type="similarity">
    <text evidence="1">Belongs to the amidase family.</text>
</comment>
<evidence type="ECO:0000259" key="3">
    <source>
        <dbReference type="Pfam" id="PF01425"/>
    </source>
</evidence>
<dbReference type="AlphaFoldDB" id="A1CNX0"/>
<proteinExistence type="inferred from homology"/>
<dbReference type="VEuPathDB" id="FungiDB:ACLA_020480"/>
<sequence>MELKQKESHFVHYPQIREGPSVPYQNETQSIPVFRGTPLAIGAALIHSVGFIQTFFWRNAGFDVIQKVPELRQYAPRYDPTVIPVGDSSTSAAEDLPPSSAKEKGSTGYYSSADYHALYRSGKLTPTAVAETLLPLIRRDVHPPGKHSVAFVESQAELVLAAAEASTKRYKAGQPLGPLDGVPVAVKDEVHVEGYQRNLGSKLDFKGDFDGTSWCVEKLEEAGAVVIGKTTMHELGLDTTNNNPNYGTPKNPHNQDYYCGGSSGGSGYAVGAGLVPIALGADGGGSIRIPSSFCGIWGLKPSHGRISSFPTASLAPTVGVYGPMAASVDDLALAYRLLATPAPATEDPVSANFPDPISSLSASYPRPKNKTIGIVRDWIDRAEPPVRAVFDAALDFYRKHSYTVVDIAIPYLPEGQRAHILTIMAEIASGLTPAQISTLTAPTKVLVSMGMWQITAQDLIAAQRLRNLLMSHLAHLFQQHPGLLILTPTTPIPGWKISSATDLVRGVSDGKGSVRNMEYVWLANFTGCPAISCPAGYAGGDEGARVPVGLMAMGEWGTEEDLLAFARDGEAILDLPRNQLSKADGLKEGSSGLRIPSGEGCSWEDVIAKATAAATSN</sequence>
<dbReference type="eggNOG" id="KOG1211">
    <property type="taxonomic scope" value="Eukaryota"/>
</dbReference>
<dbReference type="STRING" id="344612.A1CNX0"/>
<protein>
    <submittedName>
        <fullName evidence="4">N-acylethanolamine amidohydrolase, putative</fullName>
    </submittedName>
</protein>
<accession>A1CNX0</accession>
<dbReference type="InterPro" id="IPR000120">
    <property type="entry name" value="Amidase"/>
</dbReference>
<evidence type="ECO:0000256" key="1">
    <source>
        <dbReference type="ARBA" id="ARBA00009199"/>
    </source>
</evidence>
<keyword evidence="5" id="KW-1185">Reference proteome</keyword>
<dbReference type="PROSITE" id="PS00571">
    <property type="entry name" value="AMIDASES"/>
    <property type="match status" value="1"/>
</dbReference>
<name>A1CNX0_ASPCL</name>
<dbReference type="OrthoDB" id="421993at2759"/>
<dbReference type="HOGENOM" id="CLU_009600_0_2_1"/>
<dbReference type="EMBL" id="DS027059">
    <property type="protein sequence ID" value="EAW07341.1"/>
    <property type="molecule type" value="Genomic_DNA"/>
</dbReference>
<dbReference type="GO" id="GO:0003824">
    <property type="term" value="F:catalytic activity"/>
    <property type="evidence" value="ECO:0007669"/>
    <property type="project" value="InterPro"/>
</dbReference>